<keyword evidence="2" id="KW-1185">Reference proteome</keyword>
<dbReference type="AlphaFoldDB" id="A0A915KXC1"/>
<evidence type="ECO:0000313" key="2">
    <source>
        <dbReference type="Proteomes" id="UP000887565"/>
    </source>
</evidence>
<sequence length="149" mass="17168">MVYRPRAVYLHHHQSTVGALKIKPTTHVKYMFVKKPPANNTSRRFEIRIRHPVSVITGTEGSCRRQRRTPETRADRSPDRALPTVRFPHWVLIEKLLPKPPPSMPYRLGGPPRLPKSESSKSSNKSRKLPPPPRPNFPYLRLPPIPYSS</sequence>
<dbReference type="WBParaSite" id="nRc.2.0.1.t43602-RA">
    <property type="protein sequence ID" value="nRc.2.0.1.t43602-RA"/>
    <property type="gene ID" value="nRc.2.0.1.g43602"/>
</dbReference>
<name>A0A915KXC1_ROMCU</name>
<organism evidence="2 3">
    <name type="scientific">Romanomermis culicivorax</name>
    <name type="common">Nematode worm</name>
    <dbReference type="NCBI Taxonomy" id="13658"/>
    <lineage>
        <taxon>Eukaryota</taxon>
        <taxon>Metazoa</taxon>
        <taxon>Ecdysozoa</taxon>
        <taxon>Nematoda</taxon>
        <taxon>Enoplea</taxon>
        <taxon>Dorylaimia</taxon>
        <taxon>Mermithida</taxon>
        <taxon>Mermithoidea</taxon>
        <taxon>Mermithidae</taxon>
        <taxon>Romanomermis</taxon>
    </lineage>
</organism>
<accession>A0A915KXC1</accession>
<feature type="compositionally biased region" description="Basic and acidic residues" evidence="1">
    <location>
        <begin position="68"/>
        <end position="79"/>
    </location>
</feature>
<feature type="region of interest" description="Disordered" evidence="1">
    <location>
        <begin position="57"/>
        <end position="80"/>
    </location>
</feature>
<feature type="compositionally biased region" description="Pro residues" evidence="1">
    <location>
        <begin position="129"/>
        <end position="149"/>
    </location>
</feature>
<protein>
    <submittedName>
        <fullName evidence="3">Uncharacterized protein</fullName>
    </submittedName>
</protein>
<evidence type="ECO:0000313" key="3">
    <source>
        <dbReference type="WBParaSite" id="nRc.2.0.1.t43602-RA"/>
    </source>
</evidence>
<feature type="region of interest" description="Disordered" evidence="1">
    <location>
        <begin position="96"/>
        <end position="149"/>
    </location>
</feature>
<dbReference type="Proteomes" id="UP000887565">
    <property type="component" value="Unplaced"/>
</dbReference>
<proteinExistence type="predicted"/>
<reference evidence="3" key="1">
    <citation type="submission" date="2022-11" db="UniProtKB">
        <authorList>
            <consortium name="WormBaseParasite"/>
        </authorList>
    </citation>
    <scope>IDENTIFICATION</scope>
</reference>
<evidence type="ECO:0000256" key="1">
    <source>
        <dbReference type="SAM" id="MobiDB-lite"/>
    </source>
</evidence>